<keyword evidence="1" id="KW-0677">Repeat</keyword>
<evidence type="ECO:0000259" key="2">
    <source>
        <dbReference type="PROSITE" id="PS51372"/>
    </source>
</evidence>
<evidence type="ECO:0000313" key="3">
    <source>
        <dbReference type="EMBL" id="MBB5844142.1"/>
    </source>
</evidence>
<accession>A0A841AQB2</accession>
<dbReference type="SUPFAM" id="SSF50151">
    <property type="entry name" value="SacY-like RNA-binding domain"/>
    <property type="match status" value="1"/>
</dbReference>
<dbReference type="Pfam" id="PF00874">
    <property type="entry name" value="PRD"/>
    <property type="match status" value="2"/>
</dbReference>
<dbReference type="GO" id="GO:0006355">
    <property type="term" value="P:regulation of DNA-templated transcription"/>
    <property type="evidence" value="ECO:0007669"/>
    <property type="project" value="InterPro"/>
</dbReference>
<dbReference type="PANTHER" id="PTHR30185:SF15">
    <property type="entry name" value="CRYPTIC BETA-GLUCOSIDE BGL OPERON ANTITERMINATOR"/>
    <property type="match status" value="1"/>
</dbReference>
<feature type="domain" description="PRD" evidence="2">
    <location>
        <begin position="185"/>
        <end position="291"/>
    </location>
</feature>
<dbReference type="GO" id="GO:0003723">
    <property type="term" value="F:RNA binding"/>
    <property type="evidence" value="ECO:0007669"/>
    <property type="project" value="InterPro"/>
</dbReference>
<gene>
    <name evidence="3" type="ORF">HD599_002465</name>
</gene>
<dbReference type="SUPFAM" id="SSF63520">
    <property type="entry name" value="PTS-regulatory domain, PRD"/>
    <property type="match status" value="2"/>
</dbReference>
<evidence type="ECO:0000313" key="4">
    <source>
        <dbReference type="Proteomes" id="UP000536685"/>
    </source>
</evidence>
<dbReference type="PANTHER" id="PTHR30185">
    <property type="entry name" value="CRYPTIC BETA-GLUCOSIDE BGL OPERON ANTITERMINATOR"/>
    <property type="match status" value="1"/>
</dbReference>
<dbReference type="RefSeq" id="WP_246376199.1">
    <property type="nucleotide sequence ID" value="NZ_JACHMJ010000001.1"/>
</dbReference>
<dbReference type="AlphaFoldDB" id="A0A841AQB2"/>
<dbReference type="InterPro" id="IPR050661">
    <property type="entry name" value="BglG_antiterminators"/>
</dbReference>
<dbReference type="Pfam" id="PF03123">
    <property type="entry name" value="CAT_RBD"/>
    <property type="match status" value="1"/>
</dbReference>
<dbReference type="InterPro" id="IPR004341">
    <property type="entry name" value="CAT_RNA-bd_dom"/>
</dbReference>
<reference evidence="3 4" key="1">
    <citation type="submission" date="2020-08" db="EMBL/GenBank/DDBJ databases">
        <title>Sequencing the genomes of 1000 actinobacteria strains.</title>
        <authorList>
            <person name="Klenk H.-P."/>
        </authorList>
    </citation>
    <scope>NUCLEOTIDE SEQUENCE [LARGE SCALE GENOMIC DNA]</scope>
    <source>
        <strain evidence="3 4">DSM 105784</strain>
    </source>
</reference>
<dbReference type="PROSITE" id="PS51372">
    <property type="entry name" value="PRD_2"/>
    <property type="match status" value="2"/>
</dbReference>
<dbReference type="InterPro" id="IPR011608">
    <property type="entry name" value="PRD"/>
</dbReference>
<evidence type="ECO:0000256" key="1">
    <source>
        <dbReference type="ARBA" id="ARBA00022737"/>
    </source>
</evidence>
<comment type="caution">
    <text evidence="3">The sequence shown here is derived from an EMBL/GenBank/DDBJ whole genome shotgun (WGS) entry which is preliminary data.</text>
</comment>
<organism evidence="3 4">
    <name type="scientific">Conyzicola lurida</name>
    <dbReference type="NCBI Taxonomy" id="1172621"/>
    <lineage>
        <taxon>Bacteria</taxon>
        <taxon>Bacillati</taxon>
        <taxon>Actinomycetota</taxon>
        <taxon>Actinomycetes</taxon>
        <taxon>Micrococcales</taxon>
        <taxon>Microbacteriaceae</taxon>
        <taxon>Conyzicola</taxon>
    </lineage>
</organism>
<proteinExistence type="predicted"/>
<dbReference type="InterPro" id="IPR036650">
    <property type="entry name" value="CAT_RNA-bd_dom_sf"/>
</dbReference>
<dbReference type="SMART" id="SM01061">
    <property type="entry name" value="CAT_RBD"/>
    <property type="match status" value="1"/>
</dbReference>
<feature type="domain" description="PRD" evidence="2">
    <location>
        <begin position="81"/>
        <end position="184"/>
    </location>
</feature>
<name>A0A841AQB2_9MICO</name>
<dbReference type="Proteomes" id="UP000536685">
    <property type="component" value="Unassembled WGS sequence"/>
</dbReference>
<protein>
    <submittedName>
        <fullName evidence="3">Beta-glucoside operon transcriptional antiterminator</fullName>
    </submittedName>
</protein>
<dbReference type="Gene3D" id="2.30.24.10">
    <property type="entry name" value="CAT RNA-binding domain"/>
    <property type="match status" value="1"/>
</dbReference>
<keyword evidence="4" id="KW-1185">Reference proteome</keyword>
<dbReference type="EMBL" id="JACHMJ010000001">
    <property type="protein sequence ID" value="MBB5844142.1"/>
    <property type="molecule type" value="Genomic_DNA"/>
</dbReference>
<dbReference type="Gene3D" id="1.10.1790.10">
    <property type="entry name" value="PRD domain"/>
    <property type="match status" value="2"/>
</dbReference>
<sequence length="291" mass="32306">MTSVAELLPTSTETHMQTIKKVLNSSVVLVEDERGVERVLLGKGIGFGQKAGTEIEATAGDRVFVSLDDADHRNLVELLAQIPAEFVELTRAIVADAEGEGLELDAHIYLALTDHLHFAAERQRRGLLVANRLAWEMRTVYPAHYEVGVRAVARVNARLAIELPDEEAANVAFHLVNAEVGKTGVDSLRVVQLIRAITTIVSNTSNVRVDRRDLNSSRFVTHLQFFAERFFAGRLLTSEDDFLFNSLSERYPRAVASAERVRAFVLKEHESTLPNEEVAFLALHIARASPE</sequence>
<dbReference type="InterPro" id="IPR036634">
    <property type="entry name" value="PRD_sf"/>
</dbReference>